<feature type="compositionally biased region" description="Polar residues" evidence="1">
    <location>
        <begin position="15"/>
        <end position="34"/>
    </location>
</feature>
<evidence type="ECO:0000313" key="3">
    <source>
        <dbReference type="Proteomes" id="UP000317909"/>
    </source>
</evidence>
<dbReference type="AlphaFoldDB" id="A0A517U1R5"/>
<feature type="region of interest" description="Disordered" evidence="1">
    <location>
        <begin position="1"/>
        <end position="34"/>
    </location>
</feature>
<proteinExistence type="predicted"/>
<organism evidence="2 3">
    <name type="scientific">Lacipirellula limnantheis</name>
    <dbReference type="NCBI Taxonomy" id="2528024"/>
    <lineage>
        <taxon>Bacteria</taxon>
        <taxon>Pseudomonadati</taxon>
        <taxon>Planctomycetota</taxon>
        <taxon>Planctomycetia</taxon>
        <taxon>Pirellulales</taxon>
        <taxon>Lacipirellulaceae</taxon>
        <taxon>Lacipirellula</taxon>
    </lineage>
</organism>
<reference evidence="2 3" key="1">
    <citation type="submission" date="2019-02" db="EMBL/GenBank/DDBJ databases">
        <title>Deep-cultivation of Planctomycetes and their phenomic and genomic characterization uncovers novel biology.</title>
        <authorList>
            <person name="Wiegand S."/>
            <person name="Jogler M."/>
            <person name="Boedeker C."/>
            <person name="Pinto D."/>
            <person name="Vollmers J."/>
            <person name="Rivas-Marin E."/>
            <person name="Kohn T."/>
            <person name="Peeters S.H."/>
            <person name="Heuer A."/>
            <person name="Rast P."/>
            <person name="Oberbeckmann S."/>
            <person name="Bunk B."/>
            <person name="Jeske O."/>
            <person name="Meyerdierks A."/>
            <person name="Storesund J.E."/>
            <person name="Kallscheuer N."/>
            <person name="Luecker S."/>
            <person name="Lage O.M."/>
            <person name="Pohl T."/>
            <person name="Merkel B.J."/>
            <person name="Hornburger P."/>
            <person name="Mueller R.-W."/>
            <person name="Bruemmer F."/>
            <person name="Labrenz M."/>
            <person name="Spormann A.M."/>
            <person name="Op den Camp H."/>
            <person name="Overmann J."/>
            <person name="Amann R."/>
            <person name="Jetten M.S.M."/>
            <person name="Mascher T."/>
            <person name="Medema M.H."/>
            <person name="Devos D.P."/>
            <person name="Kaster A.-K."/>
            <person name="Ovreas L."/>
            <person name="Rohde M."/>
            <person name="Galperin M.Y."/>
            <person name="Jogler C."/>
        </authorList>
    </citation>
    <scope>NUCLEOTIDE SEQUENCE [LARGE SCALE GENOMIC DNA]</scope>
    <source>
        <strain evidence="2 3">I41</strain>
    </source>
</reference>
<sequence length="100" mass="10793">MMATTAVTVSKRRTVNLSSMAQRQSPAAMSTKPSMSTVKMNLGPFMSLTIAGGEVARELRYNSGHAQLHPLRPGDPLLRGELWLQTISVAQLQTITAAII</sequence>
<protein>
    <submittedName>
        <fullName evidence="2">Uncharacterized protein</fullName>
    </submittedName>
</protein>
<dbReference type="KEGG" id="llh:I41_37760"/>
<keyword evidence="3" id="KW-1185">Reference proteome</keyword>
<evidence type="ECO:0000256" key="1">
    <source>
        <dbReference type="SAM" id="MobiDB-lite"/>
    </source>
</evidence>
<accession>A0A517U1R5</accession>
<dbReference type="EMBL" id="CP036339">
    <property type="protein sequence ID" value="QDT74579.1"/>
    <property type="molecule type" value="Genomic_DNA"/>
</dbReference>
<dbReference type="Proteomes" id="UP000317909">
    <property type="component" value="Chromosome"/>
</dbReference>
<gene>
    <name evidence="2" type="ORF">I41_37760</name>
</gene>
<name>A0A517U1R5_9BACT</name>
<evidence type="ECO:0000313" key="2">
    <source>
        <dbReference type="EMBL" id="QDT74579.1"/>
    </source>
</evidence>